<feature type="non-terminal residue" evidence="1">
    <location>
        <position position="1"/>
    </location>
</feature>
<accession>A0A067T3V7</accession>
<dbReference type="EMBL" id="KL142376">
    <property type="protein sequence ID" value="KDR77860.1"/>
    <property type="molecule type" value="Genomic_DNA"/>
</dbReference>
<dbReference type="AlphaFoldDB" id="A0A067T3V7"/>
<evidence type="ECO:0000313" key="2">
    <source>
        <dbReference type="Proteomes" id="UP000027222"/>
    </source>
</evidence>
<dbReference type="STRING" id="685588.A0A067T3V7"/>
<organism evidence="1 2">
    <name type="scientific">Galerina marginata (strain CBS 339.88)</name>
    <dbReference type="NCBI Taxonomy" id="685588"/>
    <lineage>
        <taxon>Eukaryota</taxon>
        <taxon>Fungi</taxon>
        <taxon>Dikarya</taxon>
        <taxon>Basidiomycota</taxon>
        <taxon>Agaricomycotina</taxon>
        <taxon>Agaricomycetes</taxon>
        <taxon>Agaricomycetidae</taxon>
        <taxon>Agaricales</taxon>
        <taxon>Agaricineae</taxon>
        <taxon>Strophariaceae</taxon>
        <taxon>Galerina</taxon>
    </lineage>
</organism>
<dbReference type="HOGENOM" id="CLU_2312770_0_0_1"/>
<feature type="non-terminal residue" evidence="1">
    <location>
        <position position="100"/>
    </location>
</feature>
<name>A0A067T3V7_GALM3</name>
<evidence type="ECO:0000313" key="1">
    <source>
        <dbReference type="EMBL" id="KDR77860.1"/>
    </source>
</evidence>
<dbReference type="OrthoDB" id="3212410at2759"/>
<sequence>LGEQVLGFWRGWFETAAAGNSLNDISFPMFDGTLGGLDVVDPALTTRINTGSGLVDMPDIRKLDFLRRRIIVSRKRTKNLFDLTSLWKKTVLRSFEEEVL</sequence>
<dbReference type="Proteomes" id="UP000027222">
    <property type="component" value="Unassembled WGS sequence"/>
</dbReference>
<gene>
    <name evidence="1" type="ORF">GALMADRAFT_20328</name>
</gene>
<keyword evidence="2" id="KW-1185">Reference proteome</keyword>
<reference evidence="2" key="1">
    <citation type="journal article" date="2014" name="Proc. Natl. Acad. Sci. U.S.A.">
        <title>Extensive sampling of basidiomycete genomes demonstrates inadequacy of the white-rot/brown-rot paradigm for wood decay fungi.</title>
        <authorList>
            <person name="Riley R."/>
            <person name="Salamov A.A."/>
            <person name="Brown D.W."/>
            <person name="Nagy L.G."/>
            <person name="Floudas D."/>
            <person name="Held B.W."/>
            <person name="Levasseur A."/>
            <person name="Lombard V."/>
            <person name="Morin E."/>
            <person name="Otillar R."/>
            <person name="Lindquist E.A."/>
            <person name="Sun H."/>
            <person name="LaButti K.M."/>
            <person name="Schmutz J."/>
            <person name="Jabbour D."/>
            <person name="Luo H."/>
            <person name="Baker S.E."/>
            <person name="Pisabarro A.G."/>
            <person name="Walton J.D."/>
            <person name="Blanchette R.A."/>
            <person name="Henrissat B."/>
            <person name="Martin F."/>
            <person name="Cullen D."/>
            <person name="Hibbett D.S."/>
            <person name="Grigoriev I.V."/>
        </authorList>
    </citation>
    <scope>NUCLEOTIDE SEQUENCE [LARGE SCALE GENOMIC DNA]</scope>
    <source>
        <strain evidence="2">CBS 339.88</strain>
    </source>
</reference>
<proteinExistence type="predicted"/>
<protein>
    <submittedName>
        <fullName evidence="1">Uncharacterized protein</fullName>
    </submittedName>
</protein>